<evidence type="ECO:0000313" key="3">
    <source>
        <dbReference type="Proteomes" id="UP000240505"/>
    </source>
</evidence>
<feature type="compositionally biased region" description="Pro residues" evidence="1">
    <location>
        <begin position="36"/>
        <end position="46"/>
    </location>
</feature>
<proteinExistence type="predicted"/>
<dbReference type="AlphaFoldDB" id="A0A2R4C446"/>
<dbReference type="RefSeq" id="WP_107139703.1">
    <property type="nucleotide sequence ID" value="NZ_CP028324.1"/>
</dbReference>
<organism evidence="2 3">
    <name type="scientific">Pseudoduganella armeniaca</name>
    <dbReference type="NCBI Taxonomy" id="2072590"/>
    <lineage>
        <taxon>Bacteria</taxon>
        <taxon>Pseudomonadati</taxon>
        <taxon>Pseudomonadota</taxon>
        <taxon>Betaproteobacteria</taxon>
        <taxon>Burkholderiales</taxon>
        <taxon>Oxalobacteraceae</taxon>
        <taxon>Telluria group</taxon>
        <taxon>Pseudoduganella</taxon>
    </lineage>
</organism>
<keyword evidence="3" id="KW-1185">Reference proteome</keyword>
<accession>A0A2R4C446</accession>
<name>A0A2R4C446_9BURK</name>
<dbReference type="KEGG" id="masz:C9I28_00475"/>
<dbReference type="EMBL" id="CP028324">
    <property type="protein sequence ID" value="AVR94352.1"/>
    <property type="molecule type" value="Genomic_DNA"/>
</dbReference>
<dbReference type="OrthoDB" id="8771559at2"/>
<reference evidence="2 3" key="1">
    <citation type="submission" date="2018-03" db="EMBL/GenBank/DDBJ databases">
        <title>Massilia armeniaca sp. nov., isolated from desert soil.</title>
        <authorList>
            <person name="Huang H."/>
            <person name="Ren M."/>
        </authorList>
    </citation>
    <scope>NUCLEOTIDE SEQUENCE [LARGE SCALE GENOMIC DNA]</scope>
    <source>
        <strain evidence="2 3">ZMN-3</strain>
    </source>
</reference>
<gene>
    <name evidence="2" type="ORF">C9I28_00475</name>
</gene>
<evidence type="ECO:0000256" key="1">
    <source>
        <dbReference type="SAM" id="MobiDB-lite"/>
    </source>
</evidence>
<feature type="compositionally biased region" description="Low complexity" evidence="1">
    <location>
        <begin position="61"/>
        <end position="78"/>
    </location>
</feature>
<evidence type="ECO:0000313" key="2">
    <source>
        <dbReference type="EMBL" id="AVR94352.1"/>
    </source>
</evidence>
<feature type="region of interest" description="Disordered" evidence="1">
    <location>
        <begin position="1"/>
        <end position="82"/>
    </location>
</feature>
<feature type="region of interest" description="Disordered" evidence="1">
    <location>
        <begin position="455"/>
        <end position="480"/>
    </location>
</feature>
<sequence>MFNRTQGGAGHIPHGFSVNDPHQAPPPQAGRQRAPAPAPGGPPPRSSAPRHSGTHPLQRQAGASSSSRPAASAEPAAPVVGPRTTVLDTVDWNSKANLEDIDAFLVLGQSQHHGDPRLGQAQVGGDAPIKLSLYTDPSMPVDEVHRGEAKARQAALTLLANTEREFGLQGTRAGGEIERARHFLSNPHNRLTAGTFGGMMKAVSEAVHSHVTQRIGPSRAERMTGRMPMECMTHLGYEIRHAQQNARPEHKAFLRDLGFETMDRVMQHRLSFGQTKQWLTEVSDDCAQRGLRDLARLATRLADDIPHPSALRDHATQLHDNVYGRALESVLINELVRNPPDSVKDSMEALSGHLDRALSRLQPHEQEQAALAVQNMMRHERRGWQAQSPELEAFFQAAPGTELRALKNLLRAPKETGADCIAVPYLTVKMSLCMGAGAPWMRDANVNYRDVVGPASARETESAPNPNRIAPKAGITSHHQPMTVRTPVAEAAMHPGDRNRPKLHETSPELRRALQQGAPFVSGVSGSTNIVLHAVAHMLDKGGRIDAKDALLGTMMFLTHDGGHSMHEAMWVGNQLNATLDLNLGLPGGDPSRYMADYHGFIESFPPEKGRDTMRAAADKAWEVTLNQFGRTSHFSADNPKP</sequence>
<dbReference type="Proteomes" id="UP000240505">
    <property type="component" value="Chromosome"/>
</dbReference>
<protein>
    <submittedName>
        <fullName evidence="2">Uncharacterized protein</fullName>
    </submittedName>
</protein>